<evidence type="ECO:0000256" key="1">
    <source>
        <dbReference type="SAM" id="SignalP"/>
    </source>
</evidence>
<sequence length="55" mass="6719">MAHFHLFLCRTCCTSSLPCPLGYCWSTLGYIRFCLDECYWLYHDWYCLLSHKFRN</sequence>
<feature type="signal peptide" evidence="1">
    <location>
        <begin position="1"/>
        <end position="16"/>
    </location>
</feature>
<dbReference type="EMBL" id="HG994358">
    <property type="protein sequence ID" value="CAF2305089.1"/>
    <property type="molecule type" value="Genomic_DNA"/>
</dbReference>
<accession>A0A817AY65</accession>
<organism evidence="2">
    <name type="scientific">Brassica napus</name>
    <name type="common">Rape</name>
    <dbReference type="NCBI Taxonomy" id="3708"/>
    <lineage>
        <taxon>Eukaryota</taxon>
        <taxon>Viridiplantae</taxon>
        <taxon>Streptophyta</taxon>
        <taxon>Embryophyta</taxon>
        <taxon>Tracheophyta</taxon>
        <taxon>Spermatophyta</taxon>
        <taxon>Magnoliopsida</taxon>
        <taxon>eudicotyledons</taxon>
        <taxon>Gunneridae</taxon>
        <taxon>Pentapetalae</taxon>
        <taxon>rosids</taxon>
        <taxon>malvids</taxon>
        <taxon>Brassicales</taxon>
        <taxon>Brassicaceae</taxon>
        <taxon>Brassiceae</taxon>
        <taxon>Brassica</taxon>
    </lineage>
</organism>
<name>A0A817AY65_BRANA</name>
<feature type="chain" id="PRO_5032677403" evidence="1">
    <location>
        <begin position="17"/>
        <end position="55"/>
    </location>
</feature>
<gene>
    <name evidence="2" type="ORF">DARMORV10_A04P35170.1</name>
</gene>
<keyword evidence="1" id="KW-0732">Signal</keyword>
<proteinExistence type="predicted"/>
<dbReference type="Proteomes" id="UP001295469">
    <property type="component" value="Chromosome A04"/>
</dbReference>
<protein>
    <submittedName>
        <fullName evidence="2">(rape) hypothetical protein</fullName>
    </submittedName>
</protein>
<evidence type="ECO:0000313" key="2">
    <source>
        <dbReference type="EMBL" id="CAF2305089.1"/>
    </source>
</evidence>
<reference evidence="2" key="1">
    <citation type="submission" date="2021-01" db="EMBL/GenBank/DDBJ databases">
        <authorList>
            <consortium name="Genoscope - CEA"/>
            <person name="William W."/>
        </authorList>
    </citation>
    <scope>NUCLEOTIDE SEQUENCE</scope>
</reference>
<dbReference type="AlphaFoldDB" id="A0A817AY65"/>